<keyword evidence="4 9" id="KW-0732">Signal</keyword>
<proteinExistence type="inferred from homology"/>
<dbReference type="Pfam" id="PF00263">
    <property type="entry name" value="Secretin"/>
    <property type="match status" value="1"/>
</dbReference>
<evidence type="ECO:0000313" key="11">
    <source>
        <dbReference type="EMBL" id="TDY03959.1"/>
    </source>
</evidence>
<organism evidence="11 12">
    <name type="scientific">Thiohalophilus thiocyanatoxydans</name>
    <dbReference type="NCBI Taxonomy" id="381308"/>
    <lineage>
        <taxon>Bacteria</taxon>
        <taxon>Pseudomonadati</taxon>
        <taxon>Pseudomonadota</taxon>
        <taxon>Gammaproteobacteria</taxon>
        <taxon>Thiohalomonadales</taxon>
        <taxon>Thiohalophilaceae</taxon>
        <taxon>Thiohalophilus</taxon>
    </lineage>
</organism>
<sequence length="698" mass="75937">MINQSGYASRIMNATGILSVMLLMFLTSMPAQAQNSLNDIGYSTLPGDKVQIKLTLDSPLEAEPASFTIDNPARIAFDLPDTRLNLDERSKDIGIGVARSVNVAEAGNRTRVVLNLSNLVGYNTVLEGNDVIITLNESGKTSFSQAGRSAGGKTMGQTGSVNVLDLDFRRGEQGEGRVEMTLADPNTAVDMKRRGSEVVVTLKNSLLDEDLERRVDVLDFATPVSTVDAFNQGDDVRVVINTRDDFEHIAYQADQKLTIDIKPVVEEEEDRSRRRKEYTGEKLSLNFQNIEVRAVLQLIADFTGINMVTSDTVSGEVTLRLKNVPWDQALDIILKTKGLAKRESGNVMLIAPAEEIAAREKMEMEANKQVEALAPLISETIQVNYAKASEVASLLKQKGSELLSERGNVSVDERTNKLLVQETAERIDEIISLVDELDVPVRQVLIESRIVLASTNFSKEVGVRFGVSRNYVGSDGRERAVSGNLSATENLINNETLEAPGRWNVNLPAASGSAGTIGMALARLPFGTLVELELSAAQAEGETEIVSSPRVITANQQEAVIESGQEIPYQEASSSGATSVSFKKAVLSLTVTPQITPDDRVIMDLAVTSDNPDFGNLVLGVPPITTQNVQTQVLINNGETVVLGGVYEQTKSNTINRVPFFGDLPVVGALFRSKSQLDEKNELLIFVTPKIVKDDMRI</sequence>
<dbReference type="InterPro" id="IPR011662">
    <property type="entry name" value="Secretin/TonB_short_N"/>
</dbReference>
<dbReference type="PRINTS" id="PR00811">
    <property type="entry name" value="BCTERIALGSPD"/>
</dbReference>
<evidence type="ECO:0000256" key="6">
    <source>
        <dbReference type="ARBA" id="ARBA00023136"/>
    </source>
</evidence>
<gene>
    <name evidence="11" type="ORF">EDC23_0330</name>
</gene>
<protein>
    <submittedName>
        <fullName evidence="11">Type IV pilus assembly protein PilQ</fullName>
    </submittedName>
</protein>
<dbReference type="NCBIfam" id="TIGR02515">
    <property type="entry name" value="IV_pilus_PilQ"/>
    <property type="match status" value="1"/>
</dbReference>
<keyword evidence="6" id="KW-0472">Membrane</keyword>
<dbReference type="RefSeq" id="WP_208321242.1">
    <property type="nucleotide sequence ID" value="NZ_SOQX01000001.1"/>
</dbReference>
<dbReference type="EMBL" id="SOQX01000001">
    <property type="protein sequence ID" value="TDY03959.1"/>
    <property type="molecule type" value="Genomic_DNA"/>
</dbReference>
<evidence type="ECO:0000256" key="1">
    <source>
        <dbReference type="ARBA" id="ARBA00004442"/>
    </source>
</evidence>
<keyword evidence="7" id="KW-0998">Cell outer membrane</keyword>
<comment type="similarity">
    <text evidence="2">Belongs to the bacterial secretin family. PilQ subfamily.</text>
</comment>
<dbReference type="InterPro" id="IPR051808">
    <property type="entry name" value="Type_IV_pilus_biogenesis"/>
</dbReference>
<dbReference type="Gene3D" id="2.60.40.3500">
    <property type="match status" value="1"/>
</dbReference>
<dbReference type="SMART" id="SM00965">
    <property type="entry name" value="STN"/>
    <property type="match status" value="1"/>
</dbReference>
<dbReference type="InterPro" id="IPR004846">
    <property type="entry name" value="T2SS/T3SS_dom"/>
</dbReference>
<dbReference type="InterPro" id="IPR038591">
    <property type="entry name" value="NolW-like_sf"/>
</dbReference>
<dbReference type="GO" id="GO:0009279">
    <property type="term" value="C:cell outer membrane"/>
    <property type="evidence" value="ECO:0007669"/>
    <property type="project" value="UniProtKB-SubCell"/>
</dbReference>
<evidence type="ECO:0000259" key="10">
    <source>
        <dbReference type="SMART" id="SM00965"/>
    </source>
</evidence>
<keyword evidence="5" id="KW-0653">Protein transport</keyword>
<dbReference type="PANTHER" id="PTHR30604">
    <property type="entry name" value="PROTEIN TRANSPORT PROTEIN HOFQ"/>
    <property type="match status" value="1"/>
</dbReference>
<dbReference type="Proteomes" id="UP000294914">
    <property type="component" value="Unassembled WGS sequence"/>
</dbReference>
<dbReference type="InterPro" id="IPR021731">
    <property type="entry name" value="AMIN_dom"/>
</dbReference>
<comment type="caution">
    <text evidence="11">The sequence shown here is derived from an EMBL/GenBank/DDBJ whole genome shotgun (WGS) entry which is preliminary data.</text>
</comment>
<evidence type="ECO:0000256" key="8">
    <source>
        <dbReference type="RuleBase" id="RU004004"/>
    </source>
</evidence>
<dbReference type="InterPro" id="IPR001775">
    <property type="entry name" value="GspD/PilQ"/>
</dbReference>
<dbReference type="InterPro" id="IPR004845">
    <property type="entry name" value="T2SS_GspD_CS"/>
</dbReference>
<evidence type="ECO:0000256" key="4">
    <source>
        <dbReference type="ARBA" id="ARBA00022729"/>
    </source>
</evidence>
<dbReference type="PROSITE" id="PS00875">
    <property type="entry name" value="T2SP_D"/>
    <property type="match status" value="1"/>
</dbReference>
<dbReference type="PANTHER" id="PTHR30604:SF1">
    <property type="entry name" value="DNA UTILIZATION PROTEIN HOFQ"/>
    <property type="match status" value="1"/>
</dbReference>
<evidence type="ECO:0000256" key="3">
    <source>
        <dbReference type="ARBA" id="ARBA00022448"/>
    </source>
</evidence>
<evidence type="ECO:0000256" key="5">
    <source>
        <dbReference type="ARBA" id="ARBA00022927"/>
    </source>
</evidence>
<dbReference type="Gene3D" id="2.60.40.3470">
    <property type="match status" value="1"/>
</dbReference>
<feature type="chain" id="PRO_5020601609" evidence="9">
    <location>
        <begin position="34"/>
        <end position="698"/>
    </location>
</feature>
<dbReference type="AlphaFoldDB" id="A0A4R8J1A7"/>
<dbReference type="InterPro" id="IPR005644">
    <property type="entry name" value="NolW-like"/>
</dbReference>
<dbReference type="Pfam" id="PF11741">
    <property type="entry name" value="AMIN"/>
    <property type="match status" value="2"/>
</dbReference>
<reference evidence="11 12" key="1">
    <citation type="submission" date="2019-03" db="EMBL/GenBank/DDBJ databases">
        <title>Genomic Encyclopedia of Type Strains, Phase IV (KMG-IV): sequencing the most valuable type-strain genomes for metagenomic binning, comparative biology and taxonomic classification.</title>
        <authorList>
            <person name="Goeker M."/>
        </authorList>
    </citation>
    <scope>NUCLEOTIDE SEQUENCE [LARGE SCALE GENOMIC DNA]</scope>
    <source>
        <strain evidence="11 12">DSM 16326</strain>
    </source>
</reference>
<feature type="domain" description="Secretin/TonB short N-terminal" evidence="10">
    <location>
        <begin position="305"/>
        <end position="353"/>
    </location>
</feature>
<keyword evidence="12" id="KW-1185">Reference proteome</keyword>
<dbReference type="Gene3D" id="3.30.1370.120">
    <property type="match status" value="1"/>
</dbReference>
<dbReference type="Pfam" id="PF07660">
    <property type="entry name" value="STN"/>
    <property type="match status" value="1"/>
</dbReference>
<comment type="subcellular location">
    <subcellularLocation>
        <location evidence="1 8">Cell outer membrane</location>
    </subcellularLocation>
</comment>
<accession>A0A4R8J1A7</accession>
<dbReference type="Gene3D" id="3.30.1370.130">
    <property type="match status" value="1"/>
</dbReference>
<dbReference type="InterPro" id="IPR013355">
    <property type="entry name" value="Pilus_4_PilQ"/>
</dbReference>
<feature type="signal peptide" evidence="9">
    <location>
        <begin position="1"/>
        <end position="33"/>
    </location>
</feature>
<evidence type="ECO:0000256" key="9">
    <source>
        <dbReference type="SAM" id="SignalP"/>
    </source>
</evidence>
<keyword evidence="3 8" id="KW-0813">Transport</keyword>
<dbReference type="GO" id="GO:0009306">
    <property type="term" value="P:protein secretion"/>
    <property type="evidence" value="ECO:0007669"/>
    <property type="project" value="InterPro"/>
</dbReference>
<dbReference type="Pfam" id="PF03958">
    <property type="entry name" value="Secretin_N"/>
    <property type="match status" value="1"/>
</dbReference>
<name>A0A4R8J1A7_9GAMM</name>
<evidence type="ECO:0000313" key="12">
    <source>
        <dbReference type="Proteomes" id="UP000294914"/>
    </source>
</evidence>
<evidence type="ECO:0000256" key="7">
    <source>
        <dbReference type="ARBA" id="ARBA00023237"/>
    </source>
</evidence>
<evidence type="ECO:0000256" key="2">
    <source>
        <dbReference type="ARBA" id="ARBA00006304"/>
    </source>
</evidence>